<evidence type="ECO:0000313" key="2">
    <source>
        <dbReference type="EMBL" id="KAK7103554.1"/>
    </source>
</evidence>
<sequence length="80" mass="8344">MGCLNAKVDNDPRVGNGKAGGPNGTATTKTFSAGDPGGGGGGEAVDPRSPLDGRQIFKLKQSWKGIKRHMEDTGVEMFLR</sequence>
<protein>
    <submittedName>
        <fullName evidence="2">Uncharacterized protein</fullName>
    </submittedName>
</protein>
<evidence type="ECO:0000256" key="1">
    <source>
        <dbReference type="SAM" id="MobiDB-lite"/>
    </source>
</evidence>
<feature type="region of interest" description="Disordered" evidence="1">
    <location>
        <begin position="1"/>
        <end position="53"/>
    </location>
</feature>
<reference evidence="2 3" key="1">
    <citation type="submission" date="2024-02" db="EMBL/GenBank/DDBJ databases">
        <title>Chromosome-scale genome assembly of the rough periwinkle Littorina saxatilis.</title>
        <authorList>
            <person name="De Jode A."/>
            <person name="Faria R."/>
            <person name="Formenti G."/>
            <person name="Sims Y."/>
            <person name="Smith T.P."/>
            <person name="Tracey A."/>
            <person name="Wood J.M.D."/>
            <person name="Zagrodzka Z.B."/>
            <person name="Johannesson K."/>
            <person name="Butlin R.K."/>
            <person name="Leder E.H."/>
        </authorList>
    </citation>
    <scope>NUCLEOTIDE SEQUENCE [LARGE SCALE GENOMIC DNA]</scope>
    <source>
        <strain evidence="2">Snail1</strain>
        <tissue evidence="2">Muscle</tissue>
    </source>
</reference>
<name>A0AAN9BF10_9CAEN</name>
<proteinExistence type="predicted"/>
<organism evidence="2 3">
    <name type="scientific">Littorina saxatilis</name>
    <dbReference type="NCBI Taxonomy" id="31220"/>
    <lineage>
        <taxon>Eukaryota</taxon>
        <taxon>Metazoa</taxon>
        <taxon>Spiralia</taxon>
        <taxon>Lophotrochozoa</taxon>
        <taxon>Mollusca</taxon>
        <taxon>Gastropoda</taxon>
        <taxon>Caenogastropoda</taxon>
        <taxon>Littorinimorpha</taxon>
        <taxon>Littorinoidea</taxon>
        <taxon>Littorinidae</taxon>
        <taxon>Littorina</taxon>
    </lineage>
</organism>
<dbReference type="EMBL" id="JBAMIC010000008">
    <property type="protein sequence ID" value="KAK7103554.1"/>
    <property type="molecule type" value="Genomic_DNA"/>
</dbReference>
<dbReference type="AlphaFoldDB" id="A0AAN9BF10"/>
<keyword evidence="3" id="KW-1185">Reference proteome</keyword>
<dbReference type="Proteomes" id="UP001374579">
    <property type="component" value="Unassembled WGS sequence"/>
</dbReference>
<gene>
    <name evidence="2" type="ORF">V1264_018427</name>
</gene>
<comment type="caution">
    <text evidence="2">The sequence shown here is derived from an EMBL/GenBank/DDBJ whole genome shotgun (WGS) entry which is preliminary data.</text>
</comment>
<evidence type="ECO:0000313" key="3">
    <source>
        <dbReference type="Proteomes" id="UP001374579"/>
    </source>
</evidence>
<accession>A0AAN9BF10</accession>